<dbReference type="InterPro" id="IPR018313">
    <property type="entry name" value="SBP_3_CS"/>
</dbReference>
<dbReference type="RefSeq" id="WP_084878929.1">
    <property type="nucleotide sequence ID" value="NZ_JAGGMY010000006.1"/>
</dbReference>
<comment type="subcellular location">
    <subcellularLocation>
        <location evidence="1">Cell envelope</location>
    </subcellularLocation>
</comment>
<evidence type="ECO:0000256" key="5">
    <source>
        <dbReference type="SAM" id="SignalP"/>
    </source>
</evidence>
<comment type="similarity">
    <text evidence="2 4">Belongs to the bacterial solute-binding protein 3 family.</text>
</comment>
<feature type="signal peptide" evidence="5">
    <location>
        <begin position="1"/>
        <end position="22"/>
    </location>
</feature>
<comment type="caution">
    <text evidence="7">The sequence shown here is derived from an EMBL/GenBank/DDBJ whole genome shotgun (WGS) entry which is preliminary data.</text>
</comment>
<organism evidence="7 8">
    <name type="scientific">Pantoea cypripedii</name>
    <name type="common">Pectobacterium cypripedii</name>
    <name type="synonym">Erwinia cypripedii</name>
    <dbReference type="NCBI Taxonomy" id="55209"/>
    <lineage>
        <taxon>Bacteria</taxon>
        <taxon>Pseudomonadati</taxon>
        <taxon>Pseudomonadota</taxon>
        <taxon>Gammaproteobacteria</taxon>
        <taxon>Enterobacterales</taxon>
        <taxon>Erwiniaceae</taxon>
        <taxon>Pantoea</taxon>
    </lineage>
</organism>
<keyword evidence="3 5" id="KW-0732">Signal</keyword>
<dbReference type="AlphaFoldDB" id="A0A1X1EK75"/>
<reference evidence="7 8" key="1">
    <citation type="journal article" date="2017" name="Antonie Van Leeuwenhoek">
        <title>Phylogenomic resolution of the bacterial genus Pantoea and its relationship with Erwinia and Tatumella.</title>
        <authorList>
            <person name="Palmer M."/>
            <person name="Steenkamp E.T."/>
            <person name="Coetzee M.P."/>
            <person name="Chan W.Y."/>
            <person name="van Zyl E."/>
            <person name="De Maayer P."/>
            <person name="Coutinho T.A."/>
            <person name="Blom J."/>
            <person name="Smits T.H."/>
            <person name="Duffy B."/>
            <person name="Venter S.N."/>
        </authorList>
    </citation>
    <scope>NUCLEOTIDE SEQUENCE [LARGE SCALE GENOMIC DNA]</scope>
    <source>
        <strain evidence="7 8">LMG 2657</strain>
    </source>
</reference>
<keyword evidence="8" id="KW-1185">Reference proteome</keyword>
<gene>
    <name evidence="7" type="ORF">HA50_21460</name>
</gene>
<name>A0A1X1EK75_PANCY</name>
<dbReference type="STRING" id="55209.HA50_21460"/>
<dbReference type="SMART" id="SM00062">
    <property type="entry name" value="PBPb"/>
    <property type="match status" value="1"/>
</dbReference>
<protein>
    <submittedName>
        <fullName evidence="7">ABC transporter substrate-binding protein</fullName>
    </submittedName>
</protein>
<dbReference type="Pfam" id="PF00497">
    <property type="entry name" value="SBP_bac_3"/>
    <property type="match status" value="1"/>
</dbReference>
<sequence length="260" mass="27955">MKMMGKTLALIALCTLPLLAQASSLDDIKSRGVLRVATTVDAAPWGFTDAAGKPTGLDVELAQKLADNMGVKLQLQQVTGANRIPYLMSRKVDVLIAALGSSPERAKLVNFSEPYAAVYLGVYGGDSVKKVDKLSDLGNATIAVPKGSTPDLTLSDQNPQGNYLRLEDTASAVSAFLAGQAPMFAENNLIAQKVAQENPSKHIALKYLLRKSPAYIAIRPGQPELMAAINQFIDKSTQDGELPALRQKWFNDAQNDLRSE</sequence>
<dbReference type="PROSITE" id="PS01039">
    <property type="entry name" value="SBP_BACTERIAL_3"/>
    <property type="match status" value="1"/>
</dbReference>
<dbReference type="PANTHER" id="PTHR35936">
    <property type="entry name" value="MEMBRANE-BOUND LYTIC MUREIN TRANSGLYCOSYLASE F"/>
    <property type="match status" value="1"/>
</dbReference>
<evidence type="ECO:0000313" key="7">
    <source>
        <dbReference type="EMBL" id="ORM89222.1"/>
    </source>
</evidence>
<evidence type="ECO:0000256" key="1">
    <source>
        <dbReference type="ARBA" id="ARBA00004196"/>
    </source>
</evidence>
<dbReference type="PANTHER" id="PTHR35936:SF17">
    <property type="entry name" value="ARGININE-BINDING EXTRACELLULAR PROTEIN ARTP"/>
    <property type="match status" value="1"/>
</dbReference>
<feature type="chain" id="PRO_5012755456" evidence="5">
    <location>
        <begin position="23"/>
        <end position="260"/>
    </location>
</feature>
<evidence type="ECO:0000256" key="3">
    <source>
        <dbReference type="ARBA" id="ARBA00022729"/>
    </source>
</evidence>
<evidence type="ECO:0000259" key="6">
    <source>
        <dbReference type="SMART" id="SM00062"/>
    </source>
</evidence>
<dbReference type="EMBL" id="MLJI01000002">
    <property type="protein sequence ID" value="ORM89222.1"/>
    <property type="molecule type" value="Genomic_DNA"/>
</dbReference>
<evidence type="ECO:0000313" key="8">
    <source>
        <dbReference type="Proteomes" id="UP000193749"/>
    </source>
</evidence>
<dbReference type="SUPFAM" id="SSF53850">
    <property type="entry name" value="Periplasmic binding protein-like II"/>
    <property type="match status" value="1"/>
</dbReference>
<dbReference type="GO" id="GO:0030288">
    <property type="term" value="C:outer membrane-bounded periplasmic space"/>
    <property type="evidence" value="ECO:0007669"/>
    <property type="project" value="UniProtKB-ARBA"/>
</dbReference>
<dbReference type="InterPro" id="IPR001638">
    <property type="entry name" value="Solute-binding_3/MltF_N"/>
</dbReference>
<dbReference type="CDD" id="cd01072">
    <property type="entry name" value="PBP2_SMa0082_like"/>
    <property type="match status" value="1"/>
</dbReference>
<feature type="domain" description="Solute-binding protein family 3/N-terminal" evidence="6">
    <location>
        <begin position="33"/>
        <end position="253"/>
    </location>
</feature>
<accession>A0A1X1EK75</accession>
<proteinExistence type="inferred from homology"/>
<evidence type="ECO:0000256" key="2">
    <source>
        <dbReference type="ARBA" id="ARBA00010333"/>
    </source>
</evidence>
<evidence type="ECO:0000256" key="4">
    <source>
        <dbReference type="RuleBase" id="RU003744"/>
    </source>
</evidence>
<dbReference type="Gene3D" id="3.40.190.10">
    <property type="entry name" value="Periplasmic binding protein-like II"/>
    <property type="match status" value="2"/>
</dbReference>
<dbReference type="Proteomes" id="UP000193749">
    <property type="component" value="Unassembled WGS sequence"/>
</dbReference>
<dbReference type="OrthoDB" id="7241844at2"/>